<evidence type="ECO:0000256" key="1">
    <source>
        <dbReference type="ARBA" id="ARBA00022737"/>
    </source>
</evidence>
<evidence type="ECO:0000313" key="4">
    <source>
        <dbReference type="EMBL" id="KAA6410614.1"/>
    </source>
</evidence>
<dbReference type="Pfam" id="PF12796">
    <property type="entry name" value="Ank_2"/>
    <property type="match status" value="1"/>
</dbReference>
<name>A0A5M8PPK5_9LECA</name>
<dbReference type="SUPFAM" id="SSF48403">
    <property type="entry name" value="Ankyrin repeat"/>
    <property type="match status" value="1"/>
</dbReference>
<keyword evidence="2" id="KW-0040">ANK repeat</keyword>
<evidence type="ECO:0000313" key="5">
    <source>
        <dbReference type="Proteomes" id="UP000324767"/>
    </source>
</evidence>
<feature type="compositionally biased region" description="Polar residues" evidence="3">
    <location>
        <begin position="298"/>
        <end position="307"/>
    </location>
</feature>
<keyword evidence="1" id="KW-0677">Repeat</keyword>
<organism evidence="4 5">
    <name type="scientific">Lasallia pustulata</name>
    <dbReference type="NCBI Taxonomy" id="136370"/>
    <lineage>
        <taxon>Eukaryota</taxon>
        <taxon>Fungi</taxon>
        <taxon>Dikarya</taxon>
        <taxon>Ascomycota</taxon>
        <taxon>Pezizomycotina</taxon>
        <taxon>Lecanoromycetes</taxon>
        <taxon>OSLEUM clade</taxon>
        <taxon>Umbilicariomycetidae</taxon>
        <taxon>Umbilicariales</taxon>
        <taxon>Umbilicariaceae</taxon>
        <taxon>Lasallia</taxon>
    </lineage>
</organism>
<evidence type="ECO:0000256" key="3">
    <source>
        <dbReference type="SAM" id="MobiDB-lite"/>
    </source>
</evidence>
<dbReference type="Proteomes" id="UP000324767">
    <property type="component" value="Unassembled WGS sequence"/>
</dbReference>
<feature type="region of interest" description="Disordered" evidence="3">
    <location>
        <begin position="298"/>
        <end position="324"/>
    </location>
</feature>
<sequence length="324" mass="35649">MSREVGLVPRYQATPELFDRGIPDAFSATRQLDRCADKLVSGVSTSLLAKYLLDRSMAARIPRNNLPAAICYTLDQLLTHEKPKSDKQAPKLRRDYARSLSAAAATATQFSLKKMWLLVRCLEPSGTRDADLNWPRGLPRHVLTAAAYFGKVELVTKLIEERMIEVNGETYFGTLIQCAVTGGNCDITRLLLQHPSTNVDAALSDVAPLEFALEAGNEDMVHLLLKPRYPFTRMVLSISSFLTVIIGASRGGHQELIDVMKKSWTDYSSPLVSNIEHSILCEAAHCGHVNLVRTALDNGTSPNSSIKPSLESLPTRYAASRGPQ</sequence>
<comment type="caution">
    <text evidence="4">The sequence shown here is derived from an EMBL/GenBank/DDBJ whole genome shotgun (WGS) entry which is preliminary data.</text>
</comment>
<dbReference type="PANTHER" id="PTHR24198:SF165">
    <property type="entry name" value="ANKYRIN REPEAT-CONTAINING PROTEIN-RELATED"/>
    <property type="match status" value="1"/>
</dbReference>
<protein>
    <submittedName>
        <fullName evidence="4">Uncharacterized protein</fullName>
    </submittedName>
</protein>
<dbReference type="EMBL" id="VXIT01000009">
    <property type="protein sequence ID" value="KAA6410614.1"/>
    <property type="molecule type" value="Genomic_DNA"/>
</dbReference>
<dbReference type="Gene3D" id="1.25.40.20">
    <property type="entry name" value="Ankyrin repeat-containing domain"/>
    <property type="match status" value="1"/>
</dbReference>
<gene>
    <name evidence="4" type="ORF">FRX48_06036</name>
</gene>
<dbReference type="InterPro" id="IPR036770">
    <property type="entry name" value="Ankyrin_rpt-contain_sf"/>
</dbReference>
<dbReference type="AlphaFoldDB" id="A0A5M8PPK5"/>
<reference evidence="4 5" key="1">
    <citation type="submission" date="2019-09" db="EMBL/GenBank/DDBJ databases">
        <title>The hologenome of the rock-dwelling lichen Lasallia pustulata.</title>
        <authorList>
            <person name="Greshake Tzovaras B."/>
            <person name="Segers F."/>
            <person name="Bicker A."/>
            <person name="Dal Grande F."/>
            <person name="Otte J."/>
            <person name="Hankeln T."/>
            <person name="Schmitt I."/>
            <person name="Ebersberger I."/>
        </authorList>
    </citation>
    <scope>NUCLEOTIDE SEQUENCE [LARGE SCALE GENOMIC DNA]</scope>
    <source>
        <strain evidence="4">A1-1</strain>
    </source>
</reference>
<dbReference type="InterPro" id="IPR002110">
    <property type="entry name" value="Ankyrin_rpt"/>
</dbReference>
<evidence type="ECO:0000256" key="2">
    <source>
        <dbReference type="ARBA" id="ARBA00023043"/>
    </source>
</evidence>
<dbReference type="PANTHER" id="PTHR24198">
    <property type="entry name" value="ANKYRIN REPEAT AND PROTEIN KINASE DOMAIN-CONTAINING PROTEIN"/>
    <property type="match status" value="1"/>
</dbReference>
<proteinExistence type="predicted"/>
<accession>A0A5M8PPK5</accession>
<dbReference type="SMART" id="SM00248">
    <property type="entry name" value="ANK"/>
    <property type="match status" value="3"/>
</dbReference>
<dbReference type="OrthoDB" id="4772757at2759"/>